<organism evidence="2 3">
    <name type="scientific">Streptomyces milbemycinicus</name>
    <dbReference type="NCBI Taxonomy" id="476552"/>
    <lineage>
        <taxon>Bacteria</taxon>
        <taxon>Bacillati</taxon>
        <taxon>Actinomycetota</taxon>
        <taxon>Actinomycetes</taxon>
        <taxon>Kitasatosporales</taxon>
        <taxon>Streptomycetaceae</taxon>
        <taxon>Streptomyces</taxon>
    </lineage>
</organism>
<evidence type="ECO:0000313" key="3">
    <source>
        <dbReference type="Proteomes" id="UP001620295"/>
    </source>
</evidence>
<dbReference type="InterPro" id="IPR029068">
    <property type="entry name" value="Glyas_Bleomycin-R_OHBP_Dase"/>
</dbReference>
<dbReference type="Gene3D" id="3.10.180.10">
    <property type="entry name" value="2,3-Dihydroxybiphenyl 1,2-Dioxygenase, domain 1"/>
    <property type="match status" value="1"/>
</dbReference>
<gene>
    <name evidence="2" type="ORF">ACI2L5_36560</name>
</gene>
<accession>A0ABW8LWV1</accession>
<dbReference type="SUPFAM" id="SSF54593">
    <property type="entry name" value="Glyoxalase/Bleomycin resistance protein/Dihydroxybiphenyl dioxygenase"/>
    <property type="match status" value="1"/>
</dbReference>
<comment type="caution">
    <text evidence="2">The sequence shown here is derived from an EMBL/GenBank/DDBJ whole genome shotgun (WGS) entry which is preliminary data.</text>
</comment>
<feature type="domain" description="VOC" evidence="1">
    <location>
        <begin position="6"/>
        <end position="118"/>
    </location>
</feature>
<evidence type="ECO:0000259" key="1">
    <source>
        <dbReference type="PROSITE" id="PS51819"/>
    </source>
</evidence>
<reference evidence="2 3" key="1">
    <citation type="submission" date="2024-11" db="EMBL/GenBank/DDBJ databases">
        <title>The Natural Products Discovery Center: Release of the First 8490 Sequenced Strains for Exploring Actinobacteria Biosynthetic Diversity.</title>
        <authorList>
            <person name="Kalkreuter E."/>
            <person name="Kautsar S.A."/>
            <person name="Yang D."/>
            <person name="Bader C.D."/>
            <person name="Teijaro C.N."/>
            <person name="Fluegel L."/>
            <person name="Davis C.M."/>
            <person name="Simpson J.R."/>
            <person name="Lauterbach L."/>
            <person name="Steele A.D."/>
            <person name="Gui C."/>
            <person name="Meng S."/>
            <person name="Li G."/>
            <person name="Viehrig K."/>
            <person name="Ye F."/>
            <person name="Su P."/>
            <person name="Kiefer A.F."/>
            <person name="Nichols A."/>
            <person name="Cepeda A.J."/>
            <person name="Yan W."/>
            <person name="Fan B."/>
            <person name="Jiang Y."/>
            <person name="Adhikari A."/>
            <person name="Zheng C.-J."/>
            <person name="Schuster L."/>
            <person name="Cowan T.M."/>
            <person name="Smanski M.J."/>
            <person name="Chevrette M.G."/>
            <person name="De Carvalho L.P.S."/>
            <person name="Shen B."/>
        </authorList>
    </citation>
    <scope>NUCLEOTIDE SEQUENCE [LARGE SCALE GENOMIC DNA]</scope>
    <source>
        <strain evidence="2 3">NPDC020863</strain>
    </source>
</reference>
<dbReference type="PANTHER" id="PTHR35908">
    <property type="entry name" value="HYPOTHETICAL FUSION PROTEIN"/>
    <property type="match status" value="1"/>
</dbReference>
<dbReference type="InterPro" id="IPR037523">
    <property type="entry name" value="VOC_core"/>
</dbReference>
<proteinExistence type="predicted"/>
<dbReference type="PANTHER" id="PTHR35908:SF1">
    <property type="entry name" value="CONSERVED PROTEIN"/>
    <property type="match status" value="1"/>
</dbReference>
<dbReference type="Proteomes" id="UP001620295">
    <property type="component" value="Unassembled WGS sequence"/>
</dbReference>
<dbReference type="CDD" id="cd06587">
    <property type="entry name" value="VOC"/>
    <property type="match status" value="1"/>
</dbReference>
<keyword evidence="3" id="KW-1185">Reference proteome</keyword>
<dbReference type="PROSITE" id="PS51819">
    <property type="entry name" value="VOC"/>
    <property type="match status" value="1"/>
</dbReference>
<dbReference type="EMBL" id="JBJDQH010000013">
    <property type="protein sequence ID" value="MFK4270404.1"/>
    <property type="molecule type" value="Genomic_DNA"/>
</dbReference>
<dbReference type="RefSeq" id="WP_358638950.1">
    <property type="nucleotide sequence ID" value="NZ_JBFAEV010000014.1"/>
</dbReference>
<name>A0ABW8LWV1_9ACTN</name>
<dbReference type="Pfam" id="PF18029">
    <property type="entry name" value="Glyoxalase_6"/>
    <property type="match status" value="1"/>
</dbReference>
<protein>
    <submittedName>
        <fullName evidence="2">VOC family protein</fullName>
    </submittedName>
</protein>
<dbReference type="InterPro" id="IPR041581">
    <property type="entry name" value="Glyoxalase_6"/>
</dbReference>
<sequence>MTVHAELTAIVIDCAAPKELAEFYHHLTGWEITHSDDDYACLGNGPLRLAFPRVADYRGPAWPGSAHHAHLDFQVGDPEATAKELIALGASKPDFQPGDGQWTVLADPEGHPFCISAA</sequence>
<evidence type="ECO:0000313" key="2">
    <source>
        <dbReference type="EMBL" id="MFK4270404.1"/>
    </source>
</evidence>